<dbReference type="PANTHER" id="PTHR30055">
    <property type="entry name" value="HTH-TYPE TRANSCRIPTIONAL REGULATOR RUTR"/>
    <property type="match status" value="1"/>
</dbReference>
<dbReference type="GO" id="GO:0003700">
    <property type="term" value="F:DNA-binding transcription factor activity"/>
    <property type="evidence" value="ECO:0007669"/>
    <property type="project" value="TreeGrafter"/>
</dbReference>
<feature type="domain" description="HTH tetR-type" evidence="5">
    <location>
        <begin position="17"/>
        <end position="77"/>
    </location>
</feature>
<keyword evidence="2 4" id="KW-0238">DNA-binding</keyword>
<keyword evidence="1" id="KW-0805">Transcription regulation</keyword>
<gene>
    <name evidence="6" type="ORF">SAMN02745673_02221</name>
</gene>
<dbReference type="InterPro" id="IPR011075">
    <property type="entry name" value="TetR_C"/>
</dbReference>
<evidence type="ECO:0000313" key="7">
    <source>
        <dbReference type="Proteomes" id="UP000190637"/>
    </source>
</evidence>
<keyword evidence="3" id="KW-0804">Transcription</keyword>
<evidence type="ECO:0000256" key="2">
    <source>
        <dbReference type="ARBA" id="ARBA00023125"/>
    </source>
</evidence>
<organism evidence="6 7">
    <name type="scientific">Marinactinospora thermotolerans DSM 45154</name>
    <dbReference type="NCBI Taxonomy" id="1122192"/>
    <lineage>
        <taxon>Bacteria</taxon>
        <taxon>Bacillati</taxon>
        <taxon>Actinomycetota</taxon>
        <taxon>Actinomycetes</taxon>
        <taxon>Streptosporangiales</taxon>
        <taxon>Nocardiopsidaceae</taxon>
        <taxon>Marinactinospora</taxon>
    </lineage>
</organism>
<dbReference type="InterPro" id="IPR009057">
    <property type="entry name" value="Homeodomain-like_sf"/>
</dbReference>
<name>A0A1T4QHX2_9ACTN</name>
<dbReference type="Proteomes" id="UP000190637">
    <property type="component" value="Unassembled WGS sequence"/>
</dbReference>
<dbReference type="GO" id="GO:0000976">
    <property type="term" value="F:transcription cis-regulatory region binding"/>
    <property type="evidence" value="ECO:0007669"/>
    <property type="project" value="TreeGrafter"/>
</dbReference>
<dbReference type="OrthoDB" id="9796019at2"/>
<proteinExistence type="predicted"/>
<dbReference type="InterPro" id="IPR001647">
    <property type="entry name" value="HTH_TetR"/>
</dbReference>
<dbReference type="Gene3D" id="1.10.357.10">
    <property type="entry name" value="Tetracycline Repressor, domain 2"/>
    <property type="match status" value="1"/>
</dbReference>
<dbReference type="AlphaFoldDB" id="A0A1T4QHX2"/>
<dbReference type="SUPFAM" id="SSF48498">
    <property type="entry name" value="Tetracyclin repressor-like, C-terminal domain"/>
    <property type="match status" value="1"/>
</dbReference>
<evidence type="ECO:0000256" key="1">
    <source>
        <dbReference type="ARBA" id="ARBA00023015"/>
    </source>
</evidence>
<dbReference type="Pfam" id="PF00440">
    <property type="entry name" value="TetR_N"/>
    <property type="match status" value="1"/>
</dbReference>
<feature type="DNA-binding region" description="H-T-H motif" evidence="4">
    <location>
        <begin position="40"/>
        <end position="59"/>
    </location>
</feature>
<evidence type="ECO:0000313" key="6">
    <source>
        <dbReference type="EMBL" id="SKA02868.1"/>
    </source>
</evidence>
<dbReference type="RefSeq" id="WP_078761556.1">
    <property type="nucleotide sequence ID" value="NZ_FUWS01000005.1"/>
</dbReference>
<accession>A0A1T4QHX2</accession>
<dbReference type="STRING" id="1122192.SAMN02745673_02221"/>
<dbReference type="InterPro" id="IPR036271">
    <property type="entry name" value="Tet_transcr_reg_TetR-rel_C_sf"/>
</dbReference>
<dbReference type="EMBL" id="FUWS01000005">
    <property type="protein sequence ID" value="SKA02868.1"/>
    <property type="molecule type" value="Genomic_DNA"/>
</dbReference>
<evidence type="ECO:0000259" key="5">
    <source>
        <dbReference type="PROSITE" id="PS50977"/>
    </source>
</evidence>
<reference evidence="6 7" key="1">
    <citation type="submission" date="2017-02" db="EMBL/GenBank/DDBJ databases">
        <authorList>
            <person name="Peterson S.W."/>
        </authorList>
    </citation>
    <scope>NUCLEOTIDE SEQUENCE [LARGE SCALE GENOMIC DNA]</scope>
    <source>
        <strain evidence="6 7">DSM 45154</strain>
    </source>
</reference>
<sequence length="201" mass="21283">MEDENTPGTRRPGGRTARTRAVVVAATLAELGEYGYGGLTVEGVARRCGVHKTTLYRRWGGVDGLLCDALDAANDDTWLPADTGTIDGDLREIAREVVRGFTGPQAPVPSAVIAAAFQSERAAAALRGFFAVRHRRCAVAVARAVERGELPADVDAVDLVRTAVAPLYYRLFVSREPVGLDDADRAAATALAAVRATAHRG</sequence>
<dbReference type="SUPFAM" id="SSF46689">
    <property type="entry name" value="Homeodomain-like"/>
    <property type="match status" value="1"/>
</dbReference>
<evidence type="ECO:0000256" key="4">
    <source>
        <dbReference type="PROSITE-ProRule" id="PRU00335"/>
    </source>
</evidence>
<protein>
    <submittedName>
        <fullName evidence="6">Transcriptional regulator, TetR family</fullName>
    </submittedName>
</protein>
<dbReference type="PANTHER" id="PTHR30055:SF148">
    <property type="entry name" value="TETR-FAMILY TRANSCRIPTIONAL REGULATOR"/>
    <property type="match status" value="1"/>
</dbReference>
<dbReference type="InterPro" id="IPR050109">
    <property type="entry name" value="HTH-type_TetR-like_transc_reg"/>
</dbReference>
<dbReference type="Pfam" id="PF16859">
    <property type="entry name" value="TetR_C_11"/>
    <property type="match status" value="1"/>
</dbReference>
<dbReference type="Gene3D" id="1.10.10.60">
    <property type="entry name" value="Homeodomain-like"/>
    <property type="match status" value="1"/>
</dbReference>
<evidence type="ECO:0000256" key="3">
    <source>
        <dbReference type="ARBA" id="ARBA00023163"/>
    </source>
</evidence>
<dbReference type="PROSITE" id="PS50977">
    <property type="entry name" value="HTH_TETR_2"/>
    <property type="match status" value="1"/>
</dbReference>
<keyword evidence="7" id="KW-1185">Reference proteome</keyword>